<evidence type="ECO:0000256" key="6">
    <source>
        <dbReference type="ARBA" id="ARBA00022683"/>
    </source>
</evidence>
<protein>
    <submittedName>
        <fullName evidence="9">PTS mannose transporter subunit IIAB</fullName>
    </submittedName>
</protein>
<organism evidence="9 10">
    <name type="scientific">Suicoccus acidiformans</name>
    <dbReference type="NCBI Taxonomy" id="2036206"/>
    <lineage>
        <taxon>Bacteria</taxon>
        <taxon>Bacillati</taxon>
        <taxon>Bacillota</taxon>
        <taxon>Bacilli</taxon>
        <taxon>Lactobacillales</taxon>
        <taxon>Aerococcaceae</taxon>
        <taxon>Suicoccus</taxon>
    </lineage>
</organism>
<dbReference type="Pfam" id="PF03610">
    <property type="entry name" value="EIIA-man"/>
    <property type="match status" value="1"/>
</dbReference>
<evidence type="ECO:0000313" key="9">
    <source>
        <dbReference type="EMBL" id="AXY24889.1"/>
    </source>
</evidence>
<dbReference type="RefSeq" id="WP_118989811.1">
    <property type="nucleotide sequence ID" value="NZ_CP023434.1"/>
</dbReference>
<comment type="subcellular location">
    <subcellularLocation>
        <location evidence="1">Cytoplasm</location>
    </subcellularLocation>
</comment>
<dbReference type="CDD" id="cd00006">
    <property type="entry name" value="PTS_IIA_man"/>
    <property type="match status" value="1"/>
</dbReference>
<keyword evidence="6" id="KW-0598">Phosphotransferase system</keyword>
<keyword evidence="10" id="KW-1185">Reference proteome</keyword>
<dbReference type="OrthoDB" id="9799827at2"/>
<dbReference type="Gene3D" id="3.40.50.510">
    <property type="entry name" value="Phosphotransferase system, mannose-type IIA component"/>
    <property type="match status" value="1"/>
</dbReference>
<dbReference type="KEGG" id="abae:CL176_01990"/>
<dbReference type="GO" id="GO:0009401">
    <property type="term" value="P:phosphoenolpyruvate-dependent sugar phosphotransferase system"/>
    <property type="evidence" value="ECO:0007669"/>
    <property type="project" value="UniProtKB-KW"/>
</dbReference>
<name>A0A347WII2_9LACT</name>
<keyword evidence="4" id="KW-0762">Sugar transport</keyword>
<evidence type="ECO:0000256" key="4">
    <source>
        <dbReference type="ARBA" id="ARBA00022597"/>
    </source>
</evidence>
<dbReference type="EMBL" id="CP023434">
    <property type="protein sequence ID" value="AXY24889.1"/>
    <property type="molecule type" value="Genomic_DNA"/>
</dbReference>
<dbReference type="PANTHER" id="PTHR33799">
    <property type="entry name" value="PTS PERMEASE-RELATED-RELATED"/>
    <property type="match status" value="1"/>
</dbReference>
<dbReference type="SUPFAM" id="SSF53062">
    <property type="entry name" value="PTS system fructose IIA component-like"/>
    <property type="match status" value="1"/>
</dbReference>
<accession>A0A347WII2</accession>
<dbReference type="PROSITE" id="PS51096">
    <property type="entry name" value="PTS_EIIA_TYPE_4"/>
    <property type="match status" value="1"/>
</dbReference>
<keyword evidence="7" id="KW-0418">Kinase</keyword>
<keyword evidence="5" id="KW-0808">Transferase</keyword>
<gene>
    <name evidence="9" type="ORF">CL176_01990</name>
</gene>
<evidence type="ECO:0000256" key="2">
    <source>
        <dbReference type="ARBA" id="ARBA00022448"/>
    </source>
</evidence>
<proteinExistence type="predicted"/>
<evidence type="ECO:0000313" key="10">
    <source>
        <dbReference type="Proteomes" id="UP000263232"/>
    </source>
</evidence>
<dbReference type="AlphaFoldDB" id="A0A347WII2"/>
<dbReference type="GO" id="GO:0016301">
    <property type="term" value="F:kinase activity"/>
    <property type="evidence" value="ECO:0007669"/>
    <property type="project" value="UniProtKB-KW"/>
</dbReference>
<dbReference type="InterPro" id="IPR004701">
    <property type="entry name" value="PTS_EIIA_man-typ"/>
</dbReference>
<evidence type="ECO:0000256" key="5">
    <source>
        <dbReference type="ARBA" id="ARBA00022679"/>
    </source>
</evidence>
<dbReference type="Proteomes" id="UP000263232">
    <property type="component" value="Chromosome"/>
</dbReference>
<feature type="domain" description="PTS EIIA type-4" evidence="8">
    <location>
        <begin position="1"/>
        <end position="126"/>
    </location>
</feature>
<keyword evidence="2" id="KW-0813">Transport</keyword>
<evidence type="ECO:0000256" key="3">
    <source>
        <dbReference type="ARBA" id="ARBA00022490"/>
    </source>
</evidence>
<dbReference type="InterPro" id="IPR033887">
    <property type="entry name" value="PTS_IIA_man"/>
</dbReference>
<sequence>MIGIQVITHGKFAEGIIDSVDMIIGNTEQVAHNELKRGQDIDEFREEVKETTEQIMSEDGVLIFVDMFGASPYNSALINSRDIEGDNYKVITGVNLPLLIEAISNRASMDLDKLYKHILDSAEHAVMGWEKE</sequence>
<dbReference type="InterPro" id="IPR051471">
    <property type="entry name" value="Bacterial_PTS_sugar_comp"/>
</dbReference>
<dbReference type="PANTHER" id="PTHR33799:SF1">
    <property type="entry name" value="PTS SYSTEM MANNOSE-SPECIFIC EIIAB COMPONENT-RELATED"/>
    <property type="match status" value="1"/>
</dbReference>
<evidence type="ECO:0000259" key="8">
    <source>
        <dbReference type="PROSITE" id="PS51096"/>
    </source>
</evidence>
<reference evidence="9 10" key="1">
    <citation type="submission" date="2017-09" db="EMBL/GenBank/DDBJ databases">
        <title>Complete genome sequence of Oxytococcus suis strain ZY16052.</title>
        <authorList>
            <person name="Li F."/>
        </authorList>
    </citation>
    <scope>NUCLEOTIDE SEQUENCE [LARGE SCALE GENOMIC DNA]</scope>
    <source>
        <strain evidence="9 10">ZY16052</strain>
    </source>
</reference>
<evidence type="ECO:0000256" key="1">
    <source>
        <dbReference type="ARBA" id="ARBA00004496"/>
    </source>
</evidence>
<evidence type="ECO:0000256" key="7">
    <source>
        <dbReference type="ARBA" id="ARBA00022777"/>
    </source>
</evidence>
<dbReference type="InterPro" id="IPR036662">
    <property type="entry name" value="PTS_EIIA_man-typ_sf"/>
</dbReference>
<dbReference type="GO" id="GO:0005737">
    <property type="term" value="C:cytoplasm"/>
    <property type="evidence" value="ECO:0007669"/>
    <property type="project" value="UniProtKB-SubCell"/>
</dbReference>
<dbReference type="GO" id="GO:0016020">
    <property type="term" value="C:membrane"/>
    <property type="evidence" value="ECO:0007669"/>
    <property type="project" value="InterPro"/>
</dbReference>
<keyword evidence="3" id="KW-0963">Cytoplasm</keyword>